<organism evidence="1 2">
    <name type="scientific">Pseudoalteromonas luteoviolacea CPMOR-1</name>
    <dbReference type="NCBI Taxonomy" id="1365248"/>
    <lineage>
        <taxon>Bacteria</taxon>
        <taxon>Pseudomonadati</taxon>
        <taxon>Pseudomonadota</taxon>
        <taxon>Gammaproteobacteria</taxon>
        <taxon>Alteromonadales</taxon>
        <taxon>Pseudoalteromonadaceae</taxon>
        <taxon>Pseudoalteromonas</taxon>
    </lineage>
</organism>
<dbReference type="AlphaFoldDB" id="A0A167JZ44"/>
<proteinExistence type="predicted"/>
<dbReference type="Proteomes" id="UP000076486">
    <property type="component" value="Unassembled WGS sequence"/>
</dbReference>
<sequence length="53" mass="6370">MQKSHHENFKIRIYLPQIISSCFIEMALATFHKRGKQHEEQHIEIYEKVNSSN</sequence>
<gene>
    <name evidence="1" type="ORF">N473_20260</name>
</gene>
<evidence type="ECO:0000313" key="1">
    <source>
        <dbReference type="EMBL" id="KZN61878.1"/>
    </source>
</evidence>
<dbReference type="PATRIC" id="fig|1365248.3.peg.3116"/>
<protein>
    <submittedName>
        <fullName evidence="1">Uncharacterized protein</fullName>
    </submittedName>
</protein>
<dbReference type="EMBL" id="AUYC01000035">
    <property type="protein sequence ID" value="KZN61878.1"/>
    <property type="molecule type" value="Genomic_DNA"/>
</dbReference>
<comment type="caution">
    <text evidence="1">The sequence shown here is derived from an EMBL/GenBank/DDBJ whole genome shotgun (WGS) entry which is preliminary data.</text>
</comment>
<reference evidence="1 2" key="1">
    <citation type="submission" date="2013-07" db="EMBL/GenBank/DDBJ databases">
        <title>Comparative Genomic and Metabolomic Analysis of Twelve Strains of Pseudoalteromonas luteoviolacea.</title>
        <authorList>
            <person name="Vynne N.G."/>
            <person name="Mansson M."/>
            <person name="Gram L."/>
        </authorList>
    </citation>
    <scope>NUCLEOTIDE SEQUENCE [LARGE SCALE GENOMIC DNA]</scope>
    <source>
        <strain evidence="1 2">CPMOR-1</strain>
    </source>
</reference>
<name>A0A167JZ44_9GAMM</name>
<accession>A0A167JZ44</accession>
<evidence type="ECO:0000313" key="2">
    <source>
        <dbReference type="Proteomes" id="UP000076486"/>
    </source>
</evidence>